<protein>
    <submittedName>
        <fullName evidence="2">Uncharacterized protein</fullName>
    </submittedName>
</protein>
<sequence>MSMRRGRPKGTPIGSYCSEETDPSNIEKGGSSVAPIDDSCIAFEHEQPQRSPSSFCDDNQGEHDKVFDDQIETVNELTDSTSLYLEMVKDLSTAGRGAENVYESKDKWYEEVVTDVQEHFSEELSKMEKYFLTHLRVISTV</sequence>
<name>A0A9W9Z9B4_9CNID</name>
<evidence type="ECO:0000313" key="3">
    <source>
        <dbReference type="Proteomes" id="UP001163046"/>
    </source>
</evidence>
<dbReference type="AlphaFoldDB" id="A0A9W9Z9B4"/>
<feature type="region of interest" description="Disordered" evidence="1">
    <location>
        <begin position="1"/>
        <end position="31"/>
    </location>
</feature>
<reference evidence="2" key="1">
    <citation type="submission" date="2023-01" db="EMBL/GenBank/DDBJ databases">
        <title>Genome assembly of the deep-sea coral Lophelia pertusa.</title>
        <authorList>
            <person name="Herrera S."/>
            <person name="Cordes E."/>
        </authorList>
    </citation>
    <scope>NUCLEOTIDE SEQUENCE</scope>
    <source>
        <strain evidence="2">USNM1676648</strain>
        <tissue evidence="2">Polyp</tissue>
    </source>
</reference>
<evidence type="ECO:0000313" key="2">
    <source>
        <dbReference type="EMBL" id="KAJ7376789.1"/>
    </source>
</evidence>
<proteinExistence type="predicted"/>
<dbReference type="EMBL" id="MU826390">
    <property type="protein sequence ID" value="KAJ7376789.1"/>
    <property type="molecule type" value="Genomic_DNA"/>
</dbReference>
<evidence type="ECO:0000256" key="1">
    <source>
        <dbReference type="SAM" id="MobiDB-lite"/>
    </source>
</evidence>
<comment type="caution">
    <text evidence="2">The sequence shown here is derived from an EMBL/GenBank/DDBJ whole genome shotgun (WGS) entry which is preliminary data.</text>
</comment>
<keyword evidence="3" id="KW-1185">Reference proteome</keyword>
<organism evidence="2 3">
    <name type="scientific">Desmophyllum pertusum</name>
    <dbReference type="NCBI Taxonomy" id="174260"/>
    <lineage>
        <taxon>Eukaryota</taxon>
        <taxon>Metazoa</taxon>
        <taxon>Cnidaria</taxon>
        <taxon>Anthozoa</taxon>
        <taxon>Hexacorallia</taxon>
        <taxon>Scleractinia</taxon>
        <taxon>Caryophylliina</taxon>
        <taxon>Caryophylliidae</taxon>
        <taxon>Desmophyllum</taxon>
    </lineage>
</organism>
<dbReference type="Proteomes" id="UP001163046">
    <property type="component" value="Unassembled WGS sequence"/>
</dbReference>
<accession>A0A9W9Z9B4</accession>
<gene>
    <name evidence="2" type="ORF">OS493_032523</name>
</gene>